<dbReference type="AlphaFoldDB" id="A0ABD3IGS6"/>
<evidence type="ECO:0008006" key="5">
    <source>
        <dbReference type="Google" id="ProtNLM"/>
    </source>
</evidence>
<feature type="region of interest" description="Disordered" evidence="1">
    <location>
        <begin position="292"/>
        <end position="342"/>
    </location>
</feature>
<protein>
    <recommendedName>
        <fullName evidence="5">FCP1 homology domain-containing protein</fullName>
    </recommendedName>
</protein>
<accession>A0ABD3IGS6</accession>
<dbReference type="EMBL" id="JBJQOH010000001">
    <property type="protein sequence ID" value="KAL3701947.1"/>
    <property type="molecule type" value="Genomic_DNA"/>
</dbReference>
<evidence type="ECO:0000313" key="3">
    <source>
        <dbReference type="EMBL" id="KAL3701947.1"/>
    </source>
</evidence>
<comment type="caution">
    <text evidence="3">The sequence shown here is derived from an EMBL/GenBank/DDBJ whole genome shotgun (WGS) entry which is preliminary data.</text>
</comment>
<sequence>METFIAIPLTWILIHLGIITGEECDAPPAPPAAPAGPSGVVAGQAMGNDTLTVSKKLLLVRPGDCLIGFLEGLRERCRIIVWSRASLKLLTAILEAMVSKGYLPAFLLDPEVCTLWGRDRVETVHPLGYPEHHVKMKSFQRLYDHCICLRDVLLVDTSPERNSRNHPYSAVHPLALDAKAPESEMTAWLVTFGKWLKTWTESLLPTVEYVCAHCRSLDGIQDTLSVLRHFWGETPQPADRNNIWIEFPSGTRGELTELWPDFYFRHETVPLPQTVSEEGILMIKLFSERPVEEAPAEEGTRVAEAPAEEGTRVEEAPAVEKAPAVEEAPAVEGAPAVEEAPAVEGTHAVEEAAVDGAPTVEEAAVEEQ</sequence>
<reference evidence="3 4" key="1">
    <citation type="submission" date="2024-09" db="EMBL/GenBank/DDBJ databases">
        <title>Chromosome-scale assembly of Riccia sorocarpa.</title>
        <authorList>
            <person name="Paukszto L."/>
        </authorList>
    </citation>
    <scope>NUCLEOTIDE SEQUENCE [LARGE SCALE GENOMIC DNA]</scope>
    <source>
        <strain evidence="3">LP-2024</strain>
        <tissue evidence="3">Aerial parts of the thallus</tissue>
    </source>
</reference>
<name>A0ABD3IGS6_9MARC</name>
<organism evidence="3 4">
    <name type="scientific">Riccia sorocarpa</name>
    <dbReference type="NCBI Taxonomy" id="122646"/>
    <lineage>
        <taxon>Eukaryota</taxon>
        <taxon>Viridiplantae</taxon>
        <taxon>Streptophyta</taxon>
        <taxon>Embryophyta</taxon>
        <taxon>Marchantiophyta</taxon>
        <taxon>Marchantiopsida</taxon>
        <taxon>Marchantiidae</taxon>
        <taxon>Marchantiales</taxon>
        <taxon>Ricciaceae</taxon>
        <taxon>Riccia</taxon>
    </lineage>
</organism>
<proteinExistence type="predicted"/>
<feature type="signal peptide" evidence="2">
    <location>
        <begin position="1"/>
        <end position="21"/>
    </location>
</feature>
<feature type="chain" id="PRO_5044741526" description="FCP1 homology domain-containing protein" evidence="2">
    <location>
        <begin position="22"/>
        <end position="368"/>
    </location>
</feature>
<gene>
    <name evidence="3" type="ORF">R1sor_019969</name>
</gene>
<evidence type="ECO:0000313" key="4">
    <source>
        <dbReference type="Proteomes" id="UP001633002"/>
    </source>
</evidence>
<keyword evidence="2" id="KW-0732">Signal</keyword>
<evidence type="ECO:0000256" key="2">
    <source>
        <dbReference type="SAM" id="SignalP"/>
    </source>
</evidence>
<feature type="compositionally biased region" description="Low complexity" evidence="1">
    <location>
        <begin position="319"/>
        <end position="342"/>
    </location>
</feature>
<dbReference type="Proteomes" id="UP001633002">
    <property type="component" value="Unassembled WGS sequence"/>
</dbReference>
<evidence type="ECO:0000256" key="1">
    <source>
        <dbReference type="SAM" id="MobiDB-lite"/>
    </source>
</evidence>
<keyword evidence="4" id="KW-1185">Reference proteome</keyword>
<dbReference type="Gene3D" id="3.40.50.1000">
    <property type="entry name" value="HAD superfamily/HAD-like"/>
    <property type="match status" value="1"/>
</dbReference>
<dbReference type="InterPro" id="IPR023214">
    <property type="entry name" value="HAD_sf"/>
</dbReference>